<feature type="compositionally biased region" description="Gly residues" evidence="5">
    <location>
        <begin position="222"/>
        <end position="234"/>
    </location>
</feature>
<reference evidence="9" key="1">
    <citation type="journal article" date="2019" name="Nat. Commun.">
        <title>The genome of broomcorn millet.</title>
        <authorList>
            <person name="Zou C."/>
            <person name="Miki D."/>
            <person name="Li D."/>
            <person name="Tang Q."/>
            <person name="Xiao L."/>
            <person name="Rajput S."/>
            <person name="Deng P."/>
            <person name="Jia W."/>
            <person name="Huang R."/>
            <person name="Zhang M."/>
            <person name="Sun Y."/>
            <person name="Hu J."/>
            <person name="Fu X."/>
            <person name="Schnable P.S."/>
            <person name="Li F."/>
            <person name="Zhang H."/>
            <person name="Feng B."/>
            <person name="Zhu X."/>
            <person name="Liu R."/>
            <person name="Schnable J.C."/>
            <person name="Zhu J.-K."/>
            <person name="Zhang H."/>
        </authorList>
    </citation>
    <scope>NUCLEOTIDE SEQUENCE [LARGE SCALE GENOMIC DNA]</scope>
</reference>
<protein>
    <submittedName>
        <fullName evidence="8">Protein FREE1</fullName>
    </submittedName>
</protein>
<keyword evidence="3" id="KW-0862">Zinc</keyword>
<dbReference type="InterPro" id="IPR000306">
    <property type="entry name" value="Znf_FYVE"/>
</dbReference>
<dbReference type="GO" id="GO:0031902">
    <property type="term" value="C:late endosome membrane"/>
    <property type="evidence" value="ECO:0007669"/>
    <property type="project" value="TreeGrafter"/>
</dbReference>
<dbReference type="GO" id="GO:0070676">
    <property type="term" value="P:intralumenal vesicle formation"/>
    <property type="evidence" value="ECO:0007669"/>
    <property type="project" value="TreeGrafter"/>
</dbReference>
<organism evidence="8 9">
    <name type="scientific">Panicum miliaceum</name>
    <name type="common">Proso millet</name>
    <name type="synonym">Broomcorn millet</name>
    <dbReference type="NCBI Taxonomy" id="4540"/>
    <lineage>
        <taxon>Eukaryota</taxon>
        <taxon>Viridiplantae</taxon>
        <taxon>Streptophyta</taxon>
        <taxon>Embryophyta</taxon>
        <taxon>Tracheophyta</taxon>
        <taxon>Spermatophyta</taxon>
        <taxon>Magnoliopsida</taxon>
        <taxon>Liliopsida</taxon>
        <taxon>Poales</taxon>
        <taxon>Poaceae</taxon>
        <taxon>PACMAD clade</taxon>
        <taxon>Panicoideae</taxon>
        <taxon>Panicodae</taxon>
        <taxon>Paniceae</taxon>
        <taxon>Panicinae</taxon>
        <taxon>Panicum</taxon>
        <taxon>Panicum sect. Panicum</taxon>
    </lineage>
</organism>
<feature type="region of interest" description="Disordered" evidence="5">
    <location>
        <begin position="210"/>
        <end position="236"/>
    </location>
</feature>
<dbReference type="InterPro" id="IPR045893">
    <property type="entry name" value="FREE1"/>
</dbReference>
<dbReference type="GO" id="GO:0043130">
    <property type="term" value="F:ubiquitin binding"/>
    <property type="evidence" value="ECO:0007669"/>
    <property type="project" value="InterPro"/>
</dbReference>
<dbReference type="OrthoDB" id="660555at2759"/>
<dbReference type="FunFam" id="3.30.40.10:FF:000312">
    <property type="entry name" value="Zinc finger, FYVE-type, endofin"/>
    <property type="match status" value="1"/>
</dbReference>
<feature type="region of interest" description="Disordered" evidence="5">
    <location>
        <begin position="605"/>
        <end position="627"/>
    </location>
</feature>
<dbReference type="SMART" id="SM00064">
    <property type="entry name" value="FYVE"/>
    <property type="match status" value="1"/>
</dbReference>
<feature type="signal peptide" evidence="6">
    <location>
        <begin position="1"/>
        <end position="16"/>
    </location>
</feature>
<comment type="caution">
    <text evidence="8">The sequence shown here is derived from an EMBL/GenBank/DDBJ whole genome shotgun (WGS) entry which is preliminary data.</text>
</comment>
<evidence type="ECO:0000256" key="2">
    <source>
        <dbReference type="ARBA" id="ARBA00022771"/>
    </source>
</evidence>
<feature type="compositionally biased region" description="Gly residues" evidence="5">
    <location>
        <begin position="783"/>
        <end position="794"/>
    </location>
</feature>
<dbReference type="Pfam" id="PF01363">
    <property type="entry name" value="FYVE"/>
    <property type="match status" value="1"/>
</dbReference>
<feature type="region of interest" description="Disordered" evidence="5">
    <location>
        <begin position="483"/>
        <end position="505"/>
    </location>
</feature>
<dbReference type="PANTHER" id="PTHR46977:SF8">
    <property type="entry name" value="OS07G0573300 PROTEIN"/>
    <property type="match status" value="1"/>
</dbReference>
<dbReference type="GO" id="GO:0008270">
    <property type="term" value="F:zinc ion binding"/>
    <property type="evidence" value="ECO:0007669"/>
    <property type="project" value="UniProtKB-KW"/>
</dbReference>
<feature type="domain" description="FYVE-type" evidence="7">
    <location>
        <begin position="396"/>
        <end position="456"/>
    </location>
</feature>
<dbReference type="InterPro" id="IPR011011">
    <property type="entry name" value="Znf_FYVE_PHD"/>
</dbReference>
<dbReference type="STRING" id="4540.A0A3L6QL47"/>
<dbReference type="Proteomes" id="UP000275267">
    <property type="component" value="Unassembled WGS sequence"/>
</dbReference>
<keyword evidence="2 4" id="KW-0863">Zinc-finger</keyword>
<dbReference type="PROSITE" id="PS50178">
    <property type="entry name" value="ZF_FYVE"/>
    <property type="match status" value="1"/>
</dbReference>
<proteinExistence type="predicted"/>
<dbReference type="GO" id="GO:0000813">
    <property type="term" value="C:ESCRT I complex"/>
    <property type="evidence" value="ECO:0007669"/>
    <property type="project" value="TreeGrafter"/>
</dbReference>
<dbReference type="SUPFAM" id="SSF57903">
    <property type="entry name" value="FYVE/PHD zinc finger"/>
    <property type="match status" value="1"/>
</dbReference>
<evidence type="ECO:0000256" key="1">
    <source>
        <dbReference type="ARBA" id="ARBA00022723"/>
    </source>
</evidence>
<dbReference type="EMBL" id="PQIB02000011">
    <property type="protein sequence ID" value="RLM84592.1"/>
    <property type="molecule type" value="Genomic_DNA"/>
</dbReference>
<keyword evidence="9" id="KW-1185">Reference proteome</keyword>
<dbReference type="PANTHER" id="PTHR46977">
    <property type="entry name" value="PROTEIN FREE1"/>
    <property type="match status" value="1"/>
</dbReference>
<dbReference type="SUPFAM" id="SSF50729">
    <property type="entry name" value="PH domain-like"/>
    <property type="match status" value="1"/>
</dbReference>
<dbReference type="InterPro" id="IPR013083">
    <property type="entry name" value="Znf_RING/FYVE/PHD"/>
</dbReference>
<keyword evidence="1" id="KW-0479">Metal-binding</keyword>
<dbReference type="InterPro" id="IPR017455">
    <property type="entry name" value="Znf_FYVE-rel"/>
</dbReference>
<name>A0A3L6QL47_PANMI</name>
<evidence type="ECO:0000313" key="8">
    <source>
        <dbReference type="EMBL" id="RLM84592.1"/>
    </source>
</evidence>
<evidence type="ECO:0000256" key="4">
    <source>
        <dbReference type="PROSITE-ProRule" id="PRU00091"/>
    </source>
</evidence>
<evidence type="ECO:0000256" key="6">
    <source>
        <dbReference type="SAM" id="SignalP"/>
    </source>
</evidence>
<gene>
    <name evidence="8" type="ORF">C2845_PM04G30180</name>
</gene>
<evidence type="ECO:0000256" key="3">
    <source>
        <dbReference type="ARBA" id="ARBA00022833"/>
    </source>
</evidence>
<evidence type="ECO:0000259" key="7">
    <source>
        <dbReference type="PROSITE" id="PS50178"/>
    </source>
</evidence>
<feature type="region of interest" description="Disordered" evidence="5">
    <location>
        <begin position="760"/>
        <end position="794"/>
    </location>
</feature>
<evidence type="ECO:0000313" key="9">
    <source>
        <dbReference type="Proteomes" id="UP000275267"/>
    </source>
</evidence>
<keyword evidence="6" id="KW-0732">Signal</keyword>
<feature type="chain" id="PRO_5018277805" evidence="6">
    <location>
        <begin position="17"/>
        <end position="794"/>
    </location>
</feature>
<dbReference type="Gene3D" id="3.30.40.10">
    <property type="entry name" value="Zinc/RING finger domain, C3HC4 (zinc finger)"/>
    <property type="match status" value="1"/>
</dbReference>
<accession>A0A3L6QL47</accession>
<sequence>MVFSAAFLAAAARALAELCQRPPRPGRRRLRADEVLRALFLPPARELGRLGDFLFAFFCLPLPEYYVPGSGRGGGWVARAPALYTYRRSLSLPWVYISQVVGVGVNSYDTIGSKWPKCGLEGHQAFTPEGGESGTELASVSSRQERSSEVHFLPKRTVKKTCKTNHWIYMKKNQPSSCSSDPEEGDPLNMKTWSEQLKEMEHALGVDLNRRVPSGGEEQPWSGGGGGGSGGGSFGAIARALPKADTHEDSSGGAQKFRVKLLPEGAGNPTDVLCQVGLDGIRMLDPNTSRTLKIYPLDSLTRWEVLDSTIFAFWAKTSVDIEPKRIRLKSNSYTSNTMLDTLTAATVQFKEIGGDARSQGTVNAGKPAVQPNEKKKGFDWMFAKPVDEVKDHWVPDEVAKKCHSCAVDFSPFNRRHHCRNCGEIFCDKCSQGRIALTAEDNAPLVRVCDRCMAEVTQRLSMAKEAASRSSTVQSHEDLARKLKEEMERNRRSSGWASGGGASGTRTREVACPTCTVHLQVQIPTSGSETVECGCYVTLLFVDLEAFRDQNGGLTEHDPPARVEAAVQAPPGVLGVPRRHPRHTARKLTSLASASSAMTPASPYVSDVQQHDAPSGGAVETPRKRQGRSRIHVLVVDHGPALVAGLSDSEHNGRIETDCHRGGIGDEADAVHLKAPCRLVAPSLQERGERREVGELARERVEQADDQGCFVDQQEEAFGGEREQRVLVESRRVAARLKGIWAAEAPARRFDLRKGILTPPGTGWGRAEHGGDRSAAAGNEIPLCGGGGGWRKTTP</sequence>
<evidence type="ECO:0000256" key="5">
    <source>
        <dbReference type="SAM" id="MobiDB-lite"/>
    </source>
</evidence>
<dbReference type="GO" id="GO:0036258">
    <property type="term" value="P:multivesicular body assembly"/>
    <property type="evidence" value="ECO:0007669"/>
    <property type="project" value="InterPro"/>
</dbReference>
<dbReference type="AlphaFoldDB" id="A0A3L6QL47"/>